<evidence type="ECO:0000259" key="4">
    <source>
        <dbReference type="Pfam" id="PF13485"/>
    </source>
</evidence>
<name>A0A0D2GN99_9BACT</name>
<dbReference type="EMBL" id="AZAC01000001">
    <property type="protein sequence ID" value="KIX16122.1"/>
    <property type="molecule type" value="Genomic_DNA"/>
</dbReference>
<accession>A0A0D2GN99</accession>
<dbReference type="RefSeq" id="WP_044346274.1">
    <property type="nucleotide sequence ID" value="NZ_AZAC01000001.1"/>
</dbReference>
<evidence type="ECO:0000256" key="2">
    <source>
        <dbReference type="SAM" id="Phobius"/>
    </source>
</evidence>
<evidence type="ECO:0000256" key="3">
    <source>
        <dbReference type="SAM" id="SignalP"/>
    </source>
</evidence>
<keyword evidence="2" id="KW-0812">Transmembrane</keyword>
<dbReference type="AlphaFoldDB" id="A0A0D2GN99"/>
<evidence type="ECO:0000313" key="6">
    <source>
        <dbReference type="Proteomes" id="UP000032233"/>
    </source>
</evidence>
<dbReference type="InParanoid" id="A0A0D2GN99"/>
<gene>
    <name evidence="5" type="ORF">X474_01760</name>
</gene>
<protein>
    <recommendedName>
        <fullName evidence="4">Peptidase MA-like domain-containing protein</fullName>
    </recommendedName>
</protein>
<feature type="compositionally biased region" description="Basic and acidic residues" evidence="1">
    <location>
        <begin position="291"/>
        <end position="305"/>
    </location>
</feature>
<dbReference type="InterPro" id="IPR039568">
    <property type="entry name" value="Peptidase_MA-like_dom"/>
</dbReference>
<keyword evidence="2" id="KW-0472">Membrane</keyword>
<comment type="caution">
    <text evidence="5">The sequence shown here is derived from an EMBL/GenBank/DDBJ whole genome shotgun (WGS) entry which is preliminary data.</text>
</comment>
<feature type="region of interest" description="Disordered" evidence="1">
    <location>
        <begin position="291"/>
        <end position="330"/>
    </location>
</feature>
<dbReference type="Pfam" id="PF13485">
    <property type="entry name" value="Peptidase_MA_2"/>
    <property type="match status" value="1"/>
</dbReference>
<keyword evidence="3" id="KW-0732">Signal</keyword>
<dbReference type="OrthoDB" id="5432229at2"/>
<proteinExistence type="predicted"/>
<feature type="transmembrane region" description="Helical" evidence="2">
    <location>
        <begin position="252"/>
        <end position="278"/>
    </location>
</feature>
<dbReference type="STRING" id="1429043.X474_01760"/>
<organism evidence="5 6">
    <name type="scientific">Dethiosulfatarculus sandiegensis</name>
    <dbReference type="NCBI Taxonomy" id="1429043"/>
    <lineage>
        <taxon>Bacteria</taxon>
        <taxon>Pseudomonadati</taxon>
        <taxon>Thermodesulfobacteriota</taxon>
        <taxon>Desulfarculia</taxon>
        <taxon>Desulfarculales</taxon>
        <taxon>Desulfarculaceae</taxon>
        <taxon>Dethiosulfatarculus</taxon>
    </lineage>
</organism>
<feature type="domain" description="Peptidase MA-like" evidence="4">
    <location>
        <begin position="60"/>
        <end position="247"/>
    </location>
</feature>
<feature type="chain" id="PRO_5002258755" description="Peptidase MA-like domain-containing protein" evidence="3">
    <location>
        <begin position="24"/>
        <end position="330"/>
    </location>
</feature>
<sequence length="330" mass="36140">MKHKFFTLCFLVCLLNLYSSVLGSTTPSVPDLSITAPNPKLAAHVSQICGQACPELERLIGSAPQQIKLVVAGTDREFAQRVDELDGPRWAAGLAVPAKRFILLRSPSQLTDLNTFRSVLIHELTHIYLYQALGRQKKLPLWLEEGLAMHAAKQGGLGLSGIMAKGVLLDQLIPFADLATRFPGKSEEAGLAYAQSFYLISHILDKHGAKSIPRLIRAMIHAKDISGALHQVLGQGLVALEADFTESMNSRFSWLAVLTAAGALWMLVALVAAVGLVARRRDQVRRIKAMVDGDEKDDAREEKNHVQKGTRSSSRQKILAEAGLDKRRDP</sequence>
<evidence type="ECO:0000313" key="5">
    <source>
        <dbReference type="EMBL" id="KIX16122.1"/>
    </source>
</evidence>
<reference evidence="5 6" key="1">
    <citation type="submission" date="2013-11" db="EMBL/GenBank/DDBJ databases">
        <title>Metagenomic analysis of a methanogenic consortium involved in long chain n-alkane degradation.</title>
        <authorList>
            <person name="Davidova I.A."/>
            <person name="Callaghan A.V."/>
            <person name="Wawrik B."/>
            <person name="Pruitt S."/>
            <person name="Marks C."/>
            <person name="Duncan K.E."/>
            <person name="Suflita J.M."/>
        </authorList>
    </citation>
    <scope>NUCLEOTIDE SEQUENCE [LARGE SCALE GENOMIC DNA]</scope>
    <source>
        <strain evidence="5 6">SPR</strain>
    </source>
</reference>
<keyword evidence="6" id="KW-1185">Reference proteome</keyword>
<evidence type="ECO:0000256" key="1">
    <source>
        <dbReference type="SAM" id="MobiDB-lite"/>
    </source>
</evidence>
<keyword evidence="2" id="KW-1133">Transmembrane helix</keyword>
<feature type="compositionally biased region" description="Polar residues" evidence="1">
    <location>
        <begin position="307"/>
        <end position="316"/>
    </location>
</feature>
<feature type="signal peptide" evidence="3">
    <location>
        <begin position="1"/>
        <end position="23"/>
    </location>
</feature>
<dbReference type="Proteomes" id="UP000032233">
    <property type="component" value="Unassembled WGS sequence"/>
</dbReference>